<dbReference type="Gene3D" id="1.10.240.10">
    <property type="entry name" value="Tyrosyl-Transfer RNA Synthetase"/>
    <property type="match status" value="1"/>
</dbReference>
<dbReference type="AlphaFoldDB" id="A0A1F4TIA0"/>
<dbReference type="InterPro" id="IPR001412">
    <property type="entry name" value="aa-tRNA-synth_I_CS"/>
</dbReference>
<evidence type="ECO:0000256" key="7">
    <source>
        <dbReference type="ARBA" id="ARBA00022917"/>
    </source>
</evidence>
<dbReference type="InterPro" id="IPR002307">
    <property type="entry name" value="Tyr-tRNA-ligase"/>
</dbReference>
<evidence type="ECO:0000256" key="2">
    <source>
        <dbReference type="ARBA" id="ARBA00022490"/>
    </source>
</evidence>
<dbReference type="GO" id="GO:0004831">
    <property type="term" value="F:tyrosine-tRNA ligase activity"/>
    <property type="evidence" value="ECO:0007669"/>
    <property type="project" value="UniProtKB-UniRule"/>
</dbReference>
<gene>
    <name evidence="10" type="primary">tyrS</name>
    <name evidence="13" type="ORF">A2462_00080</name>
</gene>
<dbReference type="InterPro" id="IPR024108">
    <property type="entry name" value="Tyr-tRNA-ligase_bac_2"/>
</dbReference>
<dbReference type="InterPro" id="IPR002942">
    <property type="entry name" value="S4_RNA-bd"/>
</dbReference>
<dbReference type="Gene3D" id="3.40.50.620">
    <property type="entry name" value="HUPs"/>
    <property type="match status" value="1"/>
</dbReference>
<dbReference type="Pfam" id="PF01479">
    <property type="entry name" value="S4"/>
    <property type="match status" value="1"/>
</dbReference>
<evidence type="ECO:0000256" key="11">
    <source>
        <dbReference type="PROSITE-ProRule" id="PRU00182"/>
    </source>
</evidence>
<dbReference type="PRINTS" id="PR01040">
    <property type="entry name" value="TRNASYNTHTYR"/>
</dbReference>
<dbReference type="InterPro" id="IPR002305">
    <property type="entry name" value="aa-tRNA-synth_Ic"/>
</dbReference>
<dbReference type="InterPro" id="IPR014729">
    <property type="entry name" value="Rossmann-like_a/b/a_fold"/>
</dbReference>
<keyword evidence="8 10" id="KW-0030">Aminoacyl-tRNA synthetase</keyword>
<keyword evidence="3 10" id="KW-0436">Ligase</keyword>
<evidence type="ECO:0000256" key="6">
    <source>
        <dbReference type="ARBA" id="ARBA00022884"/>
    </source>
</evidence>
<evidence type="ECO:0000256" key="5">
    <source>
        <dbReference type="ARBA" id="ARBA00022840"/>
    </source>
</evidence>
<feature type="domain" description="RNA-binding S4" evidence="12">
    <location>
        <begin position="328"/>
        <end position="386"/>
    </location>
</feature>
<reference evidence="13 14" key="1">
    <citation type="journal article" date="2016" name="Nat. Commun.">
        <title>Thousands of microbial genomes shed light on interconnected biogeochemical processes in an aquifer system.</title>
        <authorList>
            <person name="Anantharaman K."/>
            <person name="Brown C.T."/>
            <person name="Hug L.A."/>
            <person name="Sharon I."/>
            <person name="Castelle C.J."/>
            <person name="Probst A.J."/>
            <person name="Thomas B.C."/>
            <person name="Singh A."/>
            <person name="Wilkins M.J."/>
            <person name="Karaoz U."/>
            <person name="Brodie E.L."/>
            <person name="Williams K.H."/>
            <person name="Hubbard S.S."/>
            <person name="Banfield J.F."/>
        </authorList>
    </citation>
    <scope>NUCLEOTIDE SEQUENCE [LARGE SCALE GENOMIC DNA]</scope>
</reference>
<keyword evidence="6 11" id="KW-0694">RNA-binding</keyword>
<dbReference type="InterPro" id="IPR036986">
    <property type="entry name" value="S4_RNA-bd_sf"/>
</dbReference>
<evidence type="ECO:0000256" key="1">
    <source>
        <dbReference type="ARBA" id="ARBA00011738"/>
    </source>
</evidence>
<evidence type="ECO:0000256" key="9">
    <source>
        <dbReference type="ARBA" id="ARBA00048248"/>
    </source>
</evidence>
<proteinExistence type="inferred from homology"/>
<evidence type="ECO:0000313" key="13">
    <source>
        <dbReference type="EMBL" id="OGC32448.1"/>
    </source>
</evidence>
<evidence type="ECO:0000259" key="12">
    <source>
        <dbReference type="SMART" id="SM00363"/>
    </source>
</evidence>
<feature type="short sequence motif" description="'KMSKS' region" evidence="10">
    <location>
        <begin position="226"/>
        <end position="230"/>
    </location>
</feature>
<comment type="similarity">
    <text evidence="10">Belongs to the class-I aminoacyl-tRNA synthetase family. TyrS type 2 subfamily.</text>
</comment>
<dbReference type="FunFam" id="3.40.50.620:FF:000061">
    <property type="entry name" value="Tyrosine--tRNA ligase"/>
    <property type="match status" value="1"/>
</dbReference>
<dbReference type="Proteomes" id="UP000177309">
    <property type="component" value="Unassembled WGS sequence"/>
</dbReference>
<dbReference type="SMART" id="SM00363">
    <property type="entry name" value="S4"/>
    <property type="match status" value="1"/>
</dbReference>
<comment type="catalytic activity">
    <reaction evidence="9 10">
        <text>tRNA(Tyr) + L-tyrosine + ATP = L-tyrosyl-tRNA(Tyr) + AMP + diphosphate + H(+)</text>
        <dbReference type="Rhea" id="RHEA:10220"/>
        <dbReference type="Rhea" id="RHEA-COMP:9706"/>
        <dbReference type="Rhea" id="RHEA-COMP:9707"/>
        <dbReference type="ChEBI" id="CHEBI:15378"/>
        <dbReference type="ChEBI" id="CHEBI:30616"/>
        <dbReference type="ChEBI" id="CHEBI:33019"/>
        <dbReference type="ChEBI" id="CHEBI:58315"/>
        <dbReference type="ChEBI" id="CHEBI:78442"/>
        <dbReference type="ChEBI" id="CHEBI:78536"/>
        <dbReference type="ChEBI" id="CHEBI:456215"/>
        <dbReference type="EC" id="6.1.1.1"/>
    </reaction>
</comment>
<dbReference type="SUPFAM" id="SSF55174">
    <property type="entry name" value="Alpha-L RNA-binding motif"/>
    <property type="match status" value="1"/>
</dbReference>
<dbReference type="CDD" id="cd00165">
    <property type="entry name" value="S4"/>
    <property type="match status" value="1"/>
</dbReference>
<feature type="binding site" evidence="10">
    <location>
        <position position="229"/>
    </location>
    <ligand>
        <name>ATP</name>
        <dbReference type="ChEBI" id="CHEBI:30616"/>
    </ligand>
</feature>
<dbReference type="EMBL" id="MEUI01000050">
    <property type="protein sequence ID" value="OGC32448.1"/>
    <property type="molecule type" value="Genomic_DNA"/>
</dbReference>
<dbReference type="PROSITE" id="PS00178">
    <property type="entry name" value="AA_TRNA_LIGASE_I"/>
    <property type="match status" value="1"/>
</dbReference>
<organism evidence="13 14">
    <name type="scientific">candidate division WOR-1 bacterium RIFOXYC2_FULL_41_25</name>
    <dbReference type="NCBI Taxonomy" id="1802586"/>
    <lineage>
        <taxon>Bacteria</taxon>
        <taxon>Bacillati</taxon>
        <taxon>Saganbacteria</taxon>
    </lineage>
</organism>
<accession>A0A1F4TIA0</accession>
<dbReference type="PANTHER" id="PTHR11766">
    <property type="entry name" value="TYROSYL-TRNA SYNTHETASE"/>
    <property type="match status" value="1"/>
</dbReference>
<dbReference type="PROSITE" id="PS50889">
    <property type="entry name" value="S4"/>
    <property type="match status" value="1"/>
</dbReference>
<comment type="subunit">
    <text evidence="1 10">Homodimer.</text>
</comment>
<dbReference type="GO" id="GO:0005829">
    <property type="term" value="C:cytosol"/>
    <property type="evidence" value="ECO:0007669"/>
    <property type="project" value="TreeGrafter"/>
</dbReference>
<dbReference type="NCBIfam" id="TIGR00234">
    <property type="entry name" value="tyrS"/>
    <property type="match status" value="1"/>
</dbReference>
<keyword evidence="5 10" id="KW-0067">ATP-binding</keyword>
<evidence type="ECO:0000256" key="4">
    <source>
        <dbReference type="ARBA" id="ARBA00022741"/>
    </source>
</evidence>
<feature type="short sequence motif" description="'HIGH' region" evidence="10">
    <location>
        <begin position="42"/>
        <end position="51"/>
    </location>
</feature>
<dbReference type="GO" id="GO:0006437">
    <property type="term" value="P:tyrosyl-tRNA aminoacylation"/>
    <property type="evidence" value="ECO:0007669"/>
    <property type="project" value="UniProtKB-UniRule"/>
</dbReference>
<comment type="function">
    <text evidence="10">Catalyzes the attachment of tyrosine to tRNA(Tyr) in a two-step reaction: tyrosine is first activated by ATP to form Tyr-AMP and then transferred to the acceptor end of tRNA(Tyr).</text>
</comment>
<keyword evidence="2 10" id="KW-0963">Cytoplasm</keyword>
<evidence type="ECO:0000256" key="10">
    <source>
        <dbReference type="HAMAP-Rule" id="MF_02007"/>
    </source>
</evidence>
<keyword evidence="4 10" id="KW-0547">Nucleotide-binding</keyword>
<evidence type="ECO:0000256" key="8">
    <source>
        <dbReference type="ARBA" id="ARBA00023146"/>
    </source>
</evidence>
<dbReference type="Gene3D" id="3.10.290.10">
    <property type="entry name" value="RNA-binding S4 domain"/>
    <property type="match status" value="1"/>
</dbReference>
<name>A0A1F4TIA0_UNCSA</name>
<dbReference type="GO" id="GO:0005524">
    <property type="term" value="F:ATP binding"/>
    <property type="evidence" value="ECO:0007669"/>
    <property type="project" value="UniProtKB-UniRule"/>
</dbReference>
<evidence type="ECO:0000313" key="14">
    <source>
        <dbReference type="Proteomes" id="UP000177309"/>
    </source>
</evidence>
<dbReference type="SUPFAM" id="SSF52374">
    <property type="entry name" value="Nucleotidylyl transferase"/>
    <property type="match status" value="1"/>
</dbReference>
<dbReference type="HAMAP" id="MF_02007">
    <property type="entry name" value="Tyr_tRNA_synth_type2"/>
    <property type="match status" value="1"/>
</dbReference>
<comment type="subcellular location">
    <subcellularLocation>
        <location evidence="10">Cytoplasm</location>
    </subcellularLocation>
</comment>
<dbReference type="InterPro" id="IPR024088">
    <property type="entry name" value="Tyr-tRNA-ligase_bac-type"/>
</dbReference>
<keyword evidence="7 10" id="KW-0648">Protein biosynthesis</keyword>
<dbReference type="EC" id="6.1.1.1" evidence="10"/>
<comment type="caution">
    <text evidence="13">The sequence shown here is derived from an EMBL/GenBank/DDBJ whole genome shotgun (WGS) entry which is preliminary data.</text>
</comment>
<protein>
    <recommendedName>
        <fullName evidence="10">Tyrosine--tRNA ligase</fullName>
        <ecNumber evidence="10">6.1.1.1</ecNumber>
    </recommendedName>
    <alternativeName>
        <fullName evidence="10">Tyrosyl-tRNA synthetase</fullName>
        <shortName evidence="10">TyrRS</shortName>
    </alternativeName>
</protein>
<evidence type="ECO:0000256" key="3">
    <source>
        <dbReference type="ARBA" id="ARBA00022598"/>
    </source>
</evidence>
<sequence length="391" mass="44319">MKSAQEQLEIIKRGVIEIIPEAELVKKLAKGKPLRIKWGADPSAPDIHLGHTVVLNKLKQFQDLGHEVVFLVGDFTAMIGDPTGKTVTRPALSAQEVKTNSQTYQDQVFKILDRKKTKVVYNRSWLTKLKVEDLIKLAGNYTVARMLERDDFHKRYKAEQPISIHEFLYPLIQGYDSVHLKADIEIGGTDQKFNMLVGRTLQKEFEQEPQIIITLPLLEGTDGVQKMSKSLNNYIGVTEPAKEIFGKVMSISDELMLRYYELLTDLNLDEVKAMHPMEAKKKIAGLLVARFHDDKKAQAARQEFEGMFKQGKLPDNIPKKLDFVEKELTVLALLSRVELVSSKSEGRRLIKQGGVSIDGEIVTDEAMMVDLNEQRTIKVGKLKFYQVKAKA</sequence>
<dbReference type="GO" id="GO:0003723">
    <property type="term" value="F:RNA binding"/>
    <property type="evidence" value="ECO:0007669"/>
    <property type="project" value="UniProtKB-KW"/>
</dbReference>
<dbReference type="CDD" id="cd00805">
    <property type="entry name" value="TyrRS_core"/>
    <property type="match status" value="1"/>
</dbReference>
<dbReference type="PANTHER" id="PTHR11766:SF1">
    <property type="entry name" value="TYROSINE--TRNA LIGASE"/>
    <property type="match status" value="1"/>
</dbReference>
<dbReference type="Pfam" id="PF00579">
    <property type="entry name" value="tRNA-synt_1b"/>
    <property type="match status" value="1"/>
</dbReference>